<dbReference type="InterPro" id="IPR008949">
    <property type="entry name" value="Isoprenoid_synthase_dom_sf"/>
</dbReference>
<reference evidence="1 2" key="1">
    <citation type="journal article" date="2013" name="Chin. Sci. Bull.">
        <title>Genome survey uncovers the secrets of sex and lifestyle in caterpillar fungus.</title>
        <authorList>
            <person name="Hu X."/>
            <person name="Zhang Y."/>
            <person name="Xiao G."/>
            <person name="Zheng P."/>
            <person name="Xia Y."/>
            <person name="Zhang X."/>
            <person name="St Leger R.J."/>
            <person name="Liu X."/>
            <person name="Wang C."/>
        </authorList>
    </citation>
    <scope>NUCLEOTIDE SEQUENCE [LARGE SCALE GENOMIC DNA]</scope>
    <source>
        <strain evidence="2">Co18 / CGMCC 3.14243</strain>
        <tissue evidence="1">Fruit-body</tissue>
    </source>
</reference>
<dbReference type="HOGENOM" id="CLU_2469652_0_0_1"/>
<evidence type="ECO:0000313" key="1">
    <source>
        <dbReference type="EMBL" id="EQL04175.1"/>
    </source>
</evidence>
<organism evidence="1 2">
    <name type="scientific">Ophiocordyceps sinensis (strain Co18 / CGMCC 3.14243)</name>
    <name type="common">Yarsagumba caterpillar fungus</name>
    <name type="synonym">Hirsutella sinensis</name>
    <dbReference type="NCBI Taxonomy" id="911162"/>
    <lineage>
        <taxon>Eukaryota</taxon>
        <taxon>Fungi</taxon>
        <taxon>Dikarya</taxon>
        <taxon>Ascomycota</taxon>
        <taxon>Pezizomycotina</taxon>
        <taxon>Sordariomycetes</taxon>
        <taxon>Hypocreomycetidae</taxon>
        <taxon>Hypocreales</taxon>
        <taxon>Ophiocordycipitaceae</taxon>
        <taxon>Ophiocordyceps</taxon>
    </lineage>
</organism>
<proteinExistence type="predicted"/>
<dbReference type="Proteomes" id="UP000019374">
    <property type="component" value="Unassembled WGS sequence"/>
</dbReference>
<dbReference type="AlphaFoldDB" id="T5AFF6"/>
<dbReference type="EMBL" id="KE652176">
    <property type="protein sequence ID" value="EQL04175.1"/>
    <property type="molecule type" value="Genomic_DNA"/>
</dbReference>
<dbReference type="SUPFAM" id="SSF48576">
    <property type="entry name" value="Terpenoid synthases"/>
    <property type="match status" value="1"/>
</dbReference>
<accession>T5AFF6</accession>
<protein>
    <submittedName>
        <fullName evidence="1">Terpenoid synthase</fullName>
    </submittedName>
</protein>
<dbReference type="Gene3D" id="1.10.600.10">
    <property type="entry name" value="Farnesyl Diphosphate Synthase"/>
    <property type="match status" value="1"/>
</dbReference>
<gene>
    <name evidence="1" type="ORF">OCS_00134</name>
</gene>
<evidence type="ECO:0000313" key="2">
    <source>
        <dbReference type="Proteomes" id="UP000019374"/>
    </source>
</evidence>
<sequence>MMNEMGCGLPGVMAQVVEDLKTSIRAVDETADAILAETRKNETLHKDVQKYMHGLKTPLTGNWNWSLATRRYGIQDYVQKDGSLDIPL</sequence>
<name>T5AFF6_OPHSC</name>